<accession>D8LE99</accession>
<evidence type="ECO:0000313" key="3">
    <source>
        <dbReference type="EMBL" id="CBN74180.1"/>
    </source>
</evidence>
<dbReference type="EMBL" id="FN649760">
    <property type="protein sequence ID" value="CBN74180.1"/>
    <property type="molecule type" value="Genomic_DNA"/>
</dbReference>
<keyword evidence="4" id="KW-1185">Reference proteome</keyword>
<dbReference type="SUPFAM" id="SSF54736">
    <property type="entry name" value="ClpS-like"/>
    <property type="match status" value="1"/>
</dbReference>
<dbReference type="InterPro" id="IPR003769">
    <property type="entry name" value="ClpS_core"/>
</dbReference>
<proteinExistence type="predicted"/>
<dbReference type="Proteomes" id="UP000002630">
    <property type="component" value="Unassembled WGS sequence"/>
</dbReference>
<name>D8LE99_ECTSI</name>
<sequence length="152" mass="16388">MFRPLQVLILALVASASTAFVVPAWTAMRPAAASGRPISALNMAAGVAMPEIKTAGPSIGVLDKKEVSFETSIRPEDKYKVLLFNDNGNTREYVSRSLVQVVGLSEATAFHIMQQANDNGMAQVGIWHQEMADAYSTSLKERGLIAETHPAE</sequence>
<dbReference type="PANTHER" id="PTHR33473:SF17">
    <property type="entry name" value="ATP-DEPENDENT CLP PROTEASE ADAPTER PROTEIN CLPS1, CHLOROPLASTIC"/>
    <property type="match status" value="1"/>
</dbReference>
<dbReference type="Pfam" id="PF02617">
    <property type="entry name" value="ClpS"/>
    <property type="match status" value="1"/>
</dbReference>
<dbReference type="InterPro" id="IPR022935">
    <property type="entry name" value="ClpS"/>
</dbReference>
<dbReference type="GO" id="GO:0030163">
    <property type="term" value="P:protein catabolic process"/>
    <property type="evidence" value="ECO:0007669"/>
    <property type="project" value="InterPro"/>
</dbReference>
<protein>
    <submittedName>
        <fullName evidence="3">ATP-dependent Clp protease adaptor protein ClpS</fullName>
    </submittedName>
</protein>
<dbReference type="InterPro" id="IPR014719">
    <property type="entry name" value="Ribosomal_bL12_C/ClpS-like"/>
</dbReference>
<dbReference type="PANTHER" id="PTHR33473">
    <property type="entry name" value="ATP-DEPENDENT CLP PROTEASE ADAPTER PROTEIN CLPS1, CHLOROPLASTIC"/>
    <property type="match status" value="1"/>
</dbReference>
<dbReference type="eggNOG" id="ENOG502S7DJ">
    <property type="taxonomic scope" value="Eukaryota"/>
</dbReference>
<dbReference type="GO" id="GO:0006508">
    <property type="term" value="P:proteolysis"/>
    <property type="evidence" value="ECO:0007669"/>
    <property type="project" value="UniProtKB-KW"/>
</dbReference>
<evidence type="ECO:0000259" key="2">
    <source>
        <dbReference type="Pfam" id="PF02617"/>
    </source>
</evidence>
<keyword evidence="3" id="KW-0645">Protease</keyword>
<evidence type="ECO:0000313" key="4">
    <source>
        <dbReference type="Proteomes" id="UP000002630"/>
    </source>
</evidence>
<dbReference type="STRING" id="2880.D8LE99"/>
<dbReference type="GO" id="GO:0008233">
    <property type="term" value="F:peptidase activity"/>
    <property type="evidence" value="ECO:0007669"/>
    <property type="project" value="UniProtKB-KW"/>
</dbReference>
<feature type="signal peptide" evidence="1">
    <location>
        <begin position="1"/>
        <end position="19"/>
    </location>
</feature>
<dbReference type="AlphaFoldDB" id="D8LE99"/>
<dbReference type="InParanoid" id="D8LE99"/>
<organism evidence="3 4">
    <name type="scientific">Ectocarpus siliculosus</name>
    <name type="common">Brown alga</name>
    <name type="synonym">Conferva siliculosa</name>
    <dbReference type="NCBI Taxonomy" id="2880"/>
    <lineage>
        <taxon>Eukaryota</taxon>
        <taxon>Sar</taxon>
        <taxon>Stramenopiles</taxon>
        <taxon>Ochrophyta</taxon>
        <taxon>PX clade</taxon>
        <taxon>Phaeophyceae</taxon>
        <taxon>Ectocarpales</taxon>
        <taxon>Ectocarpaceae</taxon>
        <taxon>Ectocarpus</taxon>
    </lineage>
</organism>
<dbReference type="OrthoDB" id="2013930at2759"/>
<gene>
    <name evidence="3" type="primary">ATP-dependent</name>
    <name evidence="3" type="ORF">Esi_0013_0102</name>
</gene>
<keyword evidence="3" id="KW-0378">Hydrolase</keyword>
<feature type="domain" description="Adaptor protein ClpS core" evidence="2">
    <location>
        <begin position="75"/>
        <end position="141"/>
    </location>
</feature>
<feature type="chain" id="PRO_5003117107" evidence="1">
    <location>
        <begin position="20"/>
        <end position="152"/>
    </location>
</feature>
<dbReference type="Gene3D" id="3.30.1390.10">
    <property type="match status" value="1"/>
</dbReference>
<keyword evidence="1" id="KW-0732">Signal</keyword>
<reference evidence="3 4" key="1">
    <citation type="journal article" date="2010" name="Nature">
        <title>The Ectocarpus genome and the independent evolution of multicellularity in brown algae.</title>
        <authorList>
            <person name="Cock J.M."/>
            <person name="Sterck L."/>
            <person name="Rouze P."/>
            <person name="Scornet D."/>
            <person name="Allen A.E."/>
            <person name="Amoutzias G."/>
            <person name="Anthouard V."/>
            <person name="Artiguenave F."/>
            <person name="Aury J.M."/>
            <person name="Badger J.H."/>
            <person name="Beszteri B."/>
            <person name="Billiau K."/>
            <person name="Bonnet E."/>
            <person name="Bothwell J.H."/>
            <person name="Bowler C."/>
            <person name="Boyen C."/>
            <person name="Brownlee C."/>
            <person name="Carrano C.J."/>
            <person name="Charrier B."/>
            <person name="Cho G.Y."/>
            <person name="Coelho S.M."/>
            <person name="Collen J."/>
            <person name="Corre E."/>
            <person name="Da Silva C."/>
            <person name="Delage L."/>
            <person name="Delaroque N."/>
            <person name="Dittami S.M."/>
            <person name="Doulbeau S."/>
            <person name="Elias M."/>
            <person name="Farnham G."/>
            <person name="Gachon C.M."/>
            <person name="Gschloessl B."/>
            <person name="Heesch S."/>
            <person name="Jabbari K."/>
            <person name="Jubin C."/>
            <person name="Kawai H."/>
            <person name="Kimura K."/>
            <person name="Kloareg B."/>
            <person name="Kupper F.C."/>
            <person name="Lang D."/>
            <person name="Le Bail A."/>
            <person name="Leblanc C."/>
            <person name="Lerouge P."/>
            <person name="Lohr M."/>
            <person name="Lopez P.J."/>
            <person name="Martens C."/>
            <person name="Maumus F."/>
            <person name="Michel G."/>
            <person name="Miranda-Saavedra D."/>
            <person name="Morales J."/>
            <person name="Moreau H."/>
            <person name="Motomura T."/>
            <person name="Nagasato C."/>
            <person name="Napoli C.A."/>
            <person name="Nelson D.R."/>
            <person name="Nyvall-Collen P."/>
            <person name="Peters A.F."/>
            <person name="Pommier C."/>
            <person name="Potin P."/>
            <person name="Poulain J."/>
            <person name="Quesneville H."/>
            <person name="Read B."/>
            <person name="Rensing S.A."/>
            <person name="Ritter A."/>
            <person name="Rousvoal S."/>
            <person name="Samanta M."/>
            <person name="Samson G."/>
            <person name="Schroeder D.C."/>
            <person name="Segurens B."/>
            <person name="Strittmatter M."/>
            <person name="Tonon T."/>
            <person name="Tregear J.W."/>
            <person name="Valentin K."/>
            <person name="von Dassow P."/>
            <person name="Yamagishi T."/>
            <person name="Van de Peer Y."/>
            <person name="Wincker P."/>
        </authorList>
    </citation>
    <scope>NUCLEOTIDE SEQUENCE [LARGE SCALE GENOMIC DNA]</scope>
    <source>
        <strain evidence="4">Ec32 / CCAP1310/4</strain>
    </source>
</reference>
<evidence type="ECO:0000256" key="1">
    <source>
        <dbReference type="SAM" id="SignalP"/>
    </source>
</evidence>